<evidence type="ECO:0000313" key="1">
    <source>
        <dbReference type="EMBL" id="CAH1390165.1"/>
    </source>
</evidence>
<protein>
    <submittedName>
        <fullName evidence="1">Uncharacterized protein</fullName>
    </submittedName>
</protein>
<evidence type="ECO:0000313" key="2">
    <source>
        <dbReference type="Proteomes" id="UP001152798"/>
    </source>
</evidence>
<dbReference type="Proteomes" id="UP001152798">
    <property type="component" value="Chromosome 1"/>
</dbReference>
<gene>
    <name evidence="1" type="ORF">NEZAVI_LOCUS1410</name>
</gene>
<proteinExistence type="predicted"/>
<reference evidence="1" key="1">
    <citation type="submission" date="2022-01" db="EMBL/GenBank/DDBJ databases">
        <authorList>
            <person name="King R."/>
        </authorList>
    </citation>
    <scope>NUCLEOTIDE SEQUENCE</scope>
</reference>
<organism evidence="1 2">
    <name type="scientific">Nezara viridula</name>
    <name type="common">Southern green stink bug</name>
    <name type="synonym">Cimex viridulus</name>
    <dbReference type="NCBI Taxonomy" id="85310"/>
    <lineage>
        <taxon>Eukaryota</taxon>
        <taxon>Metazoa</taxon>
        <taxon>Ecdysozoa</taxon>
        <taxon>Arthropoda</taxon>
        <taxon>Hexapoda</taxon>
        <taxon>Insecta</taxon>
        <taxon>Pterygota</taxon>
        <taxon>Neoptera</taxon>
        <taxon>Paraneoptera</taxon>
        <taxon>Hemiptera</taxon>
        <taxon>Heteroptera</taxon>
        <taxon>Panheteroptera</taxon>
        <taxon>Pentatomomorpha</taxon>
        <taxon>Pentatomoidea</taxon>
        <taxon>Pentatomidae</taxon>
        <taxon>Pentatominae</taxon>
        <taxon>Nezara</taxon>
    </lineage>
</organism>
<keyword evidence="2" id="KW-1185">Reference proteome</keyword>
<dbReference type="AlphaFoldDB" id="A0A9P0H1V1"/>
<dbReference type="OrthoDB" id="10311078at2759"/>
<sequence>MVKPIVTGSKWIVKSPIFSRQRLLVLSAEEQTGVLFCLNGFKLIRHGLMSQRDTTVRSGRSCKRLRNQPWLSFLAVGNPEASSNLVTVQFSEYWTTKSQWK</sequence>
<name>A0A9P0H1V1_NEZVI</name>
<dbReference type="EMBL" id="OV725077">
    <property type="protein sequence ID" value="CAH1390165.1"/>
    <property type="molecule type" value="Genomic_DNA"/>
</dbReference>
<accession>A0A9P0H1V1</accession>